<sequence length="65" mass="7477">MISWSSSLILTPIQVKTRTVLPPVWPRQQFNGIWRIFALPPVLVAEKKCDPMSAMPTFERLINLL</sequence>
<gene>
    <name evidence="1" type="ORF">KIN20_029536</name>
</gene>
<evidence type="ECO:0000313" key="1">
    <source>
        <dbReference type="EMBL" id="KAJ1368409.1"/>
    </source>
</evidence>
<reference evidence="1" key="1">
    <citation type="submission" date="2021-06" db="EMBL/GenBank/DDBJ databases">
        <title>Parelaphostrongylus tenuis whole genome reference sequence.</title>
        <authorList>
            <person name="Garwood T.J."/>
            <person name="Larsen P.A."/>
            <person name="Fountain-Jones N.M."/>
            <person name="Garbe J.R."/>
            <person name="Macchietto M.G."/>
            <person name="Kania S.A."/>
            <person name="Gerhold R.W."/>
            <person name="Richards J.E."/>
            <person name="Wolf T.M."/>
        </authorList>
    </citation>
    <scope>NUCLEOTIDE SEQUENCE</scope>
    <source>
        <strain evidence="1">MNPRO001-30</strain>
        <tissue evidence="1">Meninges</tissue>
    </source>
</reference>
<dbReference type="Proteomes" id="UP001196413">
    <property type="component" value="Unassembled WGS sequence"/>
</dbReference>
<organism evidence="1 2">
    <name type="scientific">Parelaphostrongylus tenuis</name>
    <name type="common">Meningeal worm</name>
    <dbReference type="NCBI Taxonomy" id="148309"/>
    <lineage>
        <taxon>Eukaryota</taxon>
        <taxon>Metazoa</taxon>
        <taxon>Ecdysozoa</taxon>
        <taxon>Nematoda</taxon>
        <taxon>Chromadorea</taxon>
        <taxon>Rhabditida</taxon>
        <taxon>Rhabditina</taxon>
        <taxon>Rhabditomorpha</taxon>
        <taxon>Strongyloidea</taxon>
        <taxon>Metastrongylidae</taxon>
        <taxon>Parelaphostrongylus</taxon>
    </lineage>
</organism>
<evidence type="ECO:0000313" key="2">
    <source>
        <dbReference type="Proteomes" id="UP001196413"/>
    </source>
</evidence>
<dbReference type="EMBL" id="JAHQIW010006180">
    <property type="protein sequence ID" value="KAJ1368409.1"/>
    <property type="molecule type" value="Genomic_DNA"/>
</dbReference>
<proteinExistence type="predicted"/>
<protein>
    <submittedName>
        <fullName evidence="1">Uncharacterized protein</fullName>
    </submittedName>
</protein>
<comment type="caution">
    <text evidence="1">The sequence shown here is derived from an EMBL/GenBank/DDBJ whole genome shotgun (WGS) entry which is preliminary data.</text>
</comment>
<keyword evidence="2" id="KW-1185">Reference proteome</keyword>
<dbReference type="AlphaFoldDB" id="A0AAD5R2S4"/>
<accession>A0AAD5R2S4</accession>
<name>A0AAD5R2S4_PARTN</name>